<evidence type="ECO:0000313" key="3">
    <source>
        <dbReference type="Proteomes" id="UP000001449"/>
    </source>
</evidence>
<feature type="compositionally biased region" description="Basic and acidic residues" evidence="1">
    <location>
        <begin position="679"/>
        <end position="695"/>
    </location>
</feature>
<evidence type="ECO:0000256" key="1">
    <source>
        <dbReference type="SAM" id="MobiDB-lite"/>
    </source>
</evidence>
<protein>
    <submittedName>
        <fullName evidence="2">Uncharacterized protein</fullName>
    </submittedName>
</protein>
<feature type="region of interest" description="Disordered" evidence="1">
    <location>
        <begin position="445"/>
        <end position="548"/>
    </location>
</feature>
<accession>B8C8E0</accession>
<feature type="compositionally biased region" description="Basic residues" evidence="1">
    <location>
        <begin position="356"/>
        <end position="365"/>
    </location>
</feature>
<feature type="compositionally biased region" description="Basic and acidic residues" evidence="1">
    <location>
        <begin position="585"/>
        <end position="600"/>
    </location>
</feature>
<feature type="region of interest" description="Disordered" evidence="1">
    <location>
        <begin position="167"/>
        <end position="427"/>
    </location>
</feature>
<dbReference type="PaxDb" id="35128-Thaps24018"/>
<dbReference type="HOGENOM" id="CLU_247369_0_0_1"/>
<dbReference type="Proteomes" id="UP000001449">
    <property type="component" value="Chromosome 9"/>
</dbReference>
<gene>
    <name evidence="2" type="ORF">THAPSDRAFT_24018</name>
</gene>
<dbReference type="GeneID" id="7453065"/>
<dbReference type="InParanoid" id="B8C8E0"/>
<feature type="compositionally biased region" description="Polar residues" evidence="1">
    <location>
        <begin position="1432"/>
        <end position="1456"/>
    </location>
</feature>
<feature type="compositionally biased region" description="Basic and acidic residues" evidence="1">
    <location>
        <begin position="705"/>
        <end position="719"/>
    </location>
</feature>
<dbReference type="OMA" id="APTKSDC"/>
<feature type="compositionally biased region" description="Low complexity" evidence="1">
    <location>
        <begin position="167"/>
        <end position="195"/>
    </location>
</feature>
<feature type="region of interest" description="Disordered" evidence="1">
    <location>
        <begin position="1"/>
        <end position="154"/>
    </location>
</feature>
<reference evidence="2 3" key="1">
    <citation type="journal article" date="2004" name="Science">
        <title>The genome of the diatom Thalassiosira pseudonana: ecology, evolution, and metabolism.</title>
        <authorList>
            <person name="Armbrust E.V."/>
            <person name="Berges J.A."/>
            <person name="Bowler C."/>
            <person name="Green B.R."/>
            <person name="Martinez D."/>
            <person name="Putnam N.H."/>
            <person name="Zhou S."/>
            <person name="Allen A.E."/>
            <person name="Apt K.E."/>
            <person name="Bechner M."/>
            <person name="Brzezinski M.A."/>
            <person name="Chaal B.K."/>
            <person name="Chiovitti A."/>
            <person name="Davis A.K."/>
            <person name="Demarest M.S."/>
            <person name="Detter J.C."/>
            <person name="Glavina T."/>
            <person name="Goodstein D."/>
            <person name="Hadi M.Z."/>
            <person name="Hellsten U."/>
            <person name="Hildebrand M."/>
            <person name="Jenkins B.D."/>
            <person name="Jurka J."/>
            <person name="Kapitonov V.V."/>
            <person name="Kroger N."/>
            <person name="Lau W.W."/>
            <person name="Lane T.W."/>
            <person name="Larimer F.W."/>
            <person name="Lippmeier J.C."/>
            <person name="Lucas S."/>
            <person name="Medina M."/>
            <person name="Montsant A."/>
            <person name="Obornik M."/>
            <person name="Parker M.S."/>
            <person name="Palenik B."/>
            <person name="Pazour G.J."/>
            <person name="Richardson P.M."/>
            <person name="Rynearson T.A."/>
            <person name="Saito M.A."/>
            <person name="Schwartz D.C."/>
            <person name="Thamatrakoln K."/>
            <person name="Valentin K."/>
            <person name="Vardi A."/>
            <person name="Wilkerson F.P."/>
            <person name="Rokhsar D.S."/>
        </authorList>
    </citation>
    <scope>NUCLEOTIDE SEQUENCE [LARGE SCALE GENOMIC DNA]</scope>
    <source>
        <strain evidence="2 3">CCMP1335</strain>
    </source>
</reference>
<feature type="compositionally biased region" description="Basic and acidic residues" evidence="1">
    <location>
        <begin position="317"/>
        <end position="337"/>
    </location>
</feature>
<feature type="compositionally biased region" description="Polar residues" evidence="1">
    <location>
        <begin position="342"/>
        <end position="354"/>
    </location>
</feature>
<reference evidence="2 3" key="2">
    <citation type="journal article" date="2008" name="Nature">
        <title>The Phaeodactylum genome reveals the evolutionary history of diatom genomes.</title>
        <authorList>
            <person name="Bowler C."/>
            <person name="Allen A.E."/>
            <person name="Badger J.H."/>
            <person name="Grimwood J."/>
            <person name="Jabbari K."/>
            <person name="Kuo A."/>
            <person name="Maheswari U."/>
            <person name="Martens C."/>
            <person name="Maumus F."/>
            <person name="Otillar R.P."/>
            <person name="Rayko E."/>
            <person name="Salamov A."/>
            <person name="Vandepoele K."/>
            <person name="Beszteri B."/>
            <person name="Gruber A."/>
            <person name="Heijde M."/>
            <person name="Katinka M."/>
            <person name="Mock T."/>
            <person name="Valentin K."/>
            <person name="Verret F."/>
            <person name="Berges J.A."/>
            <person name="Brownlee C."/>
            <person name="Cadoret J.P."/>
            <person name="Chiovitti A."/>
            <person name="Choi C.J."/>
            <person name="Coesel S."/>
            <person name="De Martino A."/>
            <person name="Detter J.C."/>
            <person name="Durkin C."/>
            <person name="Falciatore A."/>
            <person name="Fournet J."/>
            <person name="Haruta M."/>
            <person name="Huysman M.J."/>
            <person name="Jenkins B.D."/>
            <person name="Jiroutova K."/>
            <person name="Jorgensen R.E."/>
            <person name="Joubert Y."/>
            <person name="Kaplan A."/>
            <person name="Kroger N."/>
            <person name="Kroth P.G."/>
            <person name="La Roche J."/>
            <person name="Lindquist E."/>
            <person name="Lommer M."/>
            <person name="Martin-Jezequel V."/>
            <person name="Lopez P.J."/>
            <person name="Lucas S."/>
            <person name="Mangogna M."/>
            <person name="McGinnis K."/>
            <person name="Medlin L.K."/>
            <person name="Montsant A."/>
            <person name="Oudot-Le Secq M.P."/>
            <person name="Napoli C."/>
            <person name="Obornik M."/>
            <person name="Parker M.S."/>
            <person name="Petit J.L."/>
            <person name="Porcel B.M."/>
            <person name="Poulsen N."/>
            <person name="Robison M."/>
            <person name="Rychlewski L."/>
            <person name="Rynearson T.A."/>
            <person name="Schmutz J."/>
            <person name="Shapiro H."/>
            <person name="Siaut M."/>
            <person name="Stanley M."/>
            <person name="Sussman M.R."/>
            <person name="Taylor A.R."/>
            <person name="Vardi A."/>
            <person name="von Dassow P."/>
            <person name="Vyverman W."/>
            <person name="Willis A."/>
            <person name="Wyrwicz L.S."/>
            <person name="Rokhsar D.S."/>
            <person name="Weissenbach J."/>
            <person name="Armbrust E.V."/>
            <person name="Green B.R."/>
            <person name="Van de Peer Y."/>
            <person name="Grigoriev I.V."/>
        </authorList>
    </citation>
    <scope>NUCLEOTIDE SEQUENCE [LARGE SCALE GENOMIC DNA]</scope>
    <source>
        <strain evidence="2 3">CCMP1335</strain>
    </source>
</reference>
<feature type="compositionally biased region" description="Basic residues" evidence="1">
    <location>
        <begin position="1"/>
        <end position="16"/>
    </location>
</feature>
<feature type="region of interest" description="Disordered" evidence="1">
    <location>
        <begin position="585"/>
        <end position="734"/>
    </location>
</feature>
<feature type="compositionally biased region" description="Basic and acidic residues" evidence="1">
    <location>
        <begin position="92"/>
        <end position="108"/>
    </location>
</feature>
<name>B8C8E0_THAPS</name>
<feature type="compositionally biased region" description="Basic and acidic residues" evidence="1">
    <location>
        <begin position="231"/>
        <end position="251"/>
    </location>
</feature>
<feature type="compositionally biased region" description="Polar residues" evidence="1">
    <location>
        <begin position="721"/>
        <end position="734"/>
    </location>
</feature>
<feature type="compositionally biased region" description="Basic and acidic residues" evidence="1">
    <location>
        <begin position="139"/>
        <end position="149"/>
    </location>
</feature>
<dbReference type="KEGG" id="tps:THAPSDRAFT_24018"/>
<feature type="compositionally biased region" description="Basic and acidic residues" evidence="1">
    <location>
        <begin position="212"/>
        <end position="223"/>
    </location>
</feature>
<feature type="compositionally biased region" description="Polar residues" evidence="1">
    <location>
        <begin position="620"/>
        <end position="629"/>
    </location>
</feature>
<feature type="compositionally biased region" description="Basic and acidic residues" evidence="1">
    <location>
        <begin position="656"/>
        <end position="665"/>
    </location>
</feature>
<evidence type="ECO:0000313" key="2">
    <source>
        <dbReference type="EMBL" id="EED90271.1"/>
    </source>
</evidence>
<organism evidence="2 3">
    <name type="scientific">Thalassiosira pseudonana</name>
    <name type="common">Marine diatom</name>
    <name type="synonym">Cyclotella nana</name>
    <dbReference type="NCBI Taxonomy" id="35128"/>
    <lineage>
        <taxon>Eukaryota</taxon>
        <taxon>Sar</taxon>
        <taxon>Stramenopiles</taxon>
        <taxon>Ochrophyta</taxon>
        <taxon>Bacillariophyta</taxon>
        <taxon>Coscinodiscophyceae</taxon>
        <taxon>Thalassiosirophycidae</taxon>
        <taxon>Thalassiosirales</taxon>
        <taxon>Thalassiosiraceae</taxon>
        <taxon>Thalassiosira</taxon>
    </lineage>
</organism>
<feature type="compositionally biased region" description="Polar residues" evidence="1">
    <location>
        <begin position="1344"/>
        <end position="1353"/>
    </location>
</feature>
<feature type="compositionally biased region" description="Acidic residues" evidence="1">
    <location>
        <begin position="505"/>
        <end position="517"/>
    </location>
</feature>
<feature type="compositionally biased region" description="Polar residues" evidence="1">
    <location>
        <begin position="1394"/>
        <end position="1411"/>
    </location>
</feature>
<keyword evidence="3" id="KW-1185">Reference proteome</keyword>
<feature type="compositionally biased region" description="Low complexity" evidence="1">
    <location>
        <begin position="1218"/>
        <end position="1228"/>
    </location>
</feature>
<feature type="compositionally biased region" description="Basic and acidic residues" evidence="1">
    <location>
        <begin position="371"/>
        <end position="383"/>
    </location>
</feature>
<feature type="compositionally biased region" description="Low complexity" evidence="1">
    <location>
        <begin position="51"/>
        <end position="68"/>
    </location>
</feature>
<dbReference type="EMBL" id="CM000645">
    <property type="protein sequence ID" value="EED90271.1"/>
    <property type="molecule type" value="Genomic_DNA"/>
</dbReference>
<feature type="compositionally biased region" description="Basic and acidic residues" evidence="1">
    <location>
        <begin position="32"/>
        <end position="46"/>
    </location>
</feature>
<feature type="compositionally biased region" description="Polar residues" evidence="1">
    <location>
        <begin position="406"/>
        <end position="416"/>
    </location>
</feature>
<feature type="compositionally biased region" description="Low complexity" evidence="1">
    <location>
        <begin position="254"/>
        <end position="265"/>
    </location>
</feature>
<feature type="compositionally biased region" description="Polar residues" evidence="1">
    <location>
        <begin position="1289"/>
        <end position="1298"/>
    </location>
</feature>
<sequence length="1529" mass="163714">MGRSKRSARLASRKSKPRDEEGDDHEATNTGDDTHDGDGNSEHDMSGDEGGAPPSASASVASSTCASGSEREEVHSPATFAELSTAKRKRRQTDPKHDGESGGDERSSSGEADVAGEMASSRSSESTKKQRRGSGRATRQKDFAPKQKNTDVAALATNTWTRALVATAAAGSSSTKATVTTARSSKSGPKSTTSKVGAKPQPKMKTLTSYFKQKDTGVEETKSPEVPATGGDEKGSHRVDEEEGSASKEPEMDAALATKAMGAGARARKRPPTEKESSSSKKTKQKSRIKYGSVSSYGEAELADDSEHQVDSLPPANRKDTEEKRDNEDESQPKDVEEPTATPASAKNASPETSGKTRRTYGRRRQLQDVVVEKVLSDLDSSDRSNASTLAFPELSRVRSSSSLSEIDTTTKSSTIEKPAIADGGGDSLMASHSSFKCVHSAMRTINERDTVDVKPTPPVDESESQTVSGHGEEARSDPLQLQPTDQSVGVTSPVEDASKALTEASDDEKIELEESEGMVKSDKSTSDVPADESSNGAGEVDEPKLSAIKQMDVGGENQSVNAEESPAFEVQSLIEIDNNIPLETIEKVGDDTFERHEEATTTTPERLNQHELLGEETLQDNGSLQKSLPGSEDRDEIQSIPANSPPQNIDEEPDVDTKVGEKSKAASNDNDADVSSKTGKDDKSAEVTNDDSKEMPFAIAETESIIHRDLKSDVRDSPTEDSSTMESVEEIQSTSCEVGFVRESDVGNEQSTPISGIAVVVNDKTQSSASEHATSTTNHAATQDVALPLATVQSMPSEGEELYDVDNVGTDTSTPPVVANVEPERSLPGVAFKFPTATDKKQMPSLGQLKMALFLEASKVHRGTSAERRFANYWETLERYITLGSHGQVSSVSKVHSTCLDRFLKTHKMKRLHNKLVLAIMSESMKVAISERRSTQHIPEQWRIKTQLQCTEGIPTSTLRHDTSEADLNVQHWNDMFGLNSDSFVCRLSYLPIVIHPFLSLGAWTVCGNEVDVSKSASAVVNPDDVLGSIQQEELLADEVLPSARLPGALEIDPLVRQYASESGLAVSENAVWLITVAAREHASAMIKRTIETSKDMKKGYVSELPKTFQTSLVCGIQPMEINADAAEKNGEINIGATDIVKRGMTVLSTADISHVLAADPLLSGGSGFSSSRLSWMRTASNHDGKRVAYRPIGLENVNCIVNASIERAATKHQRSSEGSKSSPTKSMAPKSLPTSLTKMDNDHPESLPKPLPASAMTSANPNPKLPPSMTAQTQPAPQLLHRPSKRIVQSQSNTAAINGRPEPALDSRIEATTQLKLATQSLVPLTRPSATPKAATAHVDNSVPSSSQTVAKTKKIEVERHLPFPPKAHFPGQPDYTPPPQQSSSRKPEHPSNISVADSQKTSISTQSPKHIPPVEQSKNSTAGPKDTKLSPSQPLFSADANNKTGNELSSSGLPVSGAPPAPAPLEKTTVASEFEAPKGDGEVAAKESASPERKDSVSPSRPRPTGFGAKDLAALRRRSTSATSQE</sequence>
<feature type="compositionally biased region" description="Basic and acidic residues" evidence="1">
    <location>
        <begin position="1478"/>
        <end position="1499"/>
    </location>
</feature>
<dbReference type="RefSeq" id="XP_002292296.1">
    <property type="nucleotide sequence ID" value="XM_002292260.1"/>
</dbReference>
<dbReference type="eggNOG" id="ENOG502QZGX">
    <property type="taxonomic scope" value="Eukaryota"/>
</dbReference>
<feature type="compositionally biased region" description="Polar residues" evidence="1">
    <location>
        <begin position="480"/>
        <end position="491"/>
    </location>
</feature>
<feature type="region of interest" description="Disordered" evidence="1">
    <location>
        <begin position="1322"/>
        <end position="1529"/>
    </location>
</feature>
<feature type="compositionally biased region" description="Polar residues" evidence="1">
    <location>
        <begin position="666"/>
        <end position="678"/>
    </location>
</feature>
<proteinExistence type="predicted"/>
<feature type="region of interest" description="Disordered" evidence="1">
    <location>
        <begin position="1210"/>
        <end position="1306"/>
    </location>
</feature>